<evidence type="ECO:0000256" key="1">
    <source>
        <dbReference type="ARBA" id="ARBA00006739"/>
    </source>
</evidence>
<gene>
    <name evidence="5" type="ORF">NUH88_12870</name>
</gene>
<evidence type="ECO:0000256" key="3">
    <source>
        <dbReference type="ARBA" id="ARBA00022679"/>
    </source>
</evidence>
<keyword evidence="6" id="KW-1185">Reference proteome</keyword>
<accession>A0A9J7AKX6</accession>
<dbReference type="RefSeq" id="WP_257766815.1">
    <property type="nucleotide sequence ID" value="NZ_CP102480.1"/>
</dbReference>
<dbReference type="PANTHER" id="PTHR43179">
    <property type="entry name" value="RHAMNOSYLTRANSFERASE WBBL"/>
    <property type="match status" value="1"/>
</dbReference>
<evidence type="ECO:0000259" key="4">
    <source>
        <dbReference type="Pfam" id="PF00535"/>
    </source>
</evidence>
<keyword evidence="2" id="KW-0328">Glycosyltransferase</keyword>
<comment type="similarity">
    <text evidence="1">Belongs to the glycosyltransferase 2 family.</text>
</comment>
<reference evidence="5" key="1">
    <citation type="submission" date="2022-08" db="EMBL/GenBank/DDBJ databases">
        <title>Nisaea acidiphila sp. nov., isolated from a marine algal debris and emended description of the genus Nisaea Urios et al. 2008.</title>
        <authorList>
            <person name="Kwon K."/>
        </authorList>
    </citation>
    <scope>NUCLEOTIDE SEQUENCE</scope>
    <source>
        <strain evidence="5">MEBiC11861</strain>
    </source>
</reference>
<organism evidence="5 6">
    <name type="scientific">Nisaea acidiphila</name>
    <dbReference type="NCBI Taxonomy" id="1862145"/>
    <lineage>
        <taxon>Bacteria</taxon>
        <taxon>Pseudomonadati</taxon>
        <taxon>Pseudomonadota</taxon>
        <taxon>Alphaproteobacteria</taxon>
        <taxon>Rhodospirillales</taxon>
        <taxon>Thalassobaculaceae</taxon>
        <taxon>Nisaea</taxon>
    </lineage>
</organism>
<dbReference type="EMBL" id="CP102480">
    <property type="protein sequence ID" value="UUX48307.1"/>
    <property type="molecule type" value="Genomic_DNA"/>
</dbReference>
<dbReference type="KEGG" id="naci:NUH88_12870"/>
<evidence type="ECO:0000313" key="6">
    <source>
        <dbReference type="Proteomes" id="UP001060336"/>
    </source>
</evidence>
<feature type="domain" description="Glycosyltransferase 2-like" evidence="4">
    <location>
        <begin position="9"/>
        <end position="177"/>
    </location>
</feature>
<dbReference type="AlphaFoldDB" id="A0A9J7AKX6"/>
<dbReference type="InterPro" id="IPR029044">
    <property type="entry name" value="Nucleotide-diphossugar_trans"/>
</dbReference>
<dbReference type="SUPFAM" id="SSF53448">
    <property type="entry name" value="Nucleotide-diphospho-sugar transferases"/>
    <property type="match status" value="1"/>
</dbReference>
<dbReference type="CDD" id="cd02526">
    <property type="entry name" value="GT2_RfbF_like"/>
    <property type="match status" value="1"/>
</dbReference>
<evidence type="ECO:0000313" key="5">
    <source>
        <dbReference type="EMBL" id="UUX48307.1"/>
    </source>
</evidence>
<dbReference type="Proteomes" id="UP001060336">
    <property type="component" value="Chromosome"/>
</dbReference>
<dbReference type="PANTHER" id="PTHR43179:SF12">
    <property type="entry name" value="GALACTOFURANOSYLTRANSFERASE GLFT2"/>
    <property type="match status" value="1"/>
</dbReference>
<protein>
    <submittedName>
        <fullName evidence="5">Glycosyltransferase family 2 protein</fullName>
    </submittedName>
</protein>
<proteinExistence type="inferred from homology"/>
<name>A0A9J7AKX6_9PROT</name>
<dbReference type="Gene3D" id="3.90.550.10">
    <property type="entry name" value="Spore Coat Polysaccharide Biosynthesis Protein SpsA, Chain A"/>
    <property type="match status" value="1"/>
</dbReference>
<keyword evidence="3" id="KW-0808">Transferase</keyword>
<sequence length="307" mass="33739">MQQTSVVAVVVSYRPDERLFRALDALAPQVARIVVVDNGSGVETVDRLRAAARAGADKLSLILNEENAGLAAAQNQGIRQALDEGADWVLLMDDDSIPGPEMVASQLSAHAAHSAADSIGLVAPLIGDAEGTLKARAYVSKHAFDFRPVRFGAGDVLDDVAFAMASGSLIRADVFRDVGLMREDFFVDYIDFEFAFRMRRGGWKLIAVGDARLQHRLGEFEQKTLFGRQFCFNSHSSFRRYHIYRNRMRVWWAHGFRLPAFFAFEAASIGIDLAKLILLEDDKLDKLGAIGRGVMHALLGRSGVKAG</sequence>
<dbReference type="InterPro" id="IPR001173">
    <property type="entry name" value="Glyco_trans_2-like"/>
</dbReference>
<dbReference type="Pfam" id="PF00535">
    <property type="entry name" value="Glycos_transf_2"/>
    <property type="match status" value="1"/>
</dbReference>
<dbReference type="GO" id="GO:0016757">
    <property type="term" value="F:glycosyltransferase activity"/>
    <property type="evidence" value="ECO:0007669"/>
    <property type="project" value="UniProtKB-KW"/>
</dbReference>
<evidence type="ECO:0000256" key="2">
    <source>
        <dbReference type="ARBA" id="ARBA00022676"/>
    </source>
</evidence>